<dbReference type="SMART" id="SM00698">
    <property type="entry name" value="MORN"/>
    <property type="match status" value="2"/>
</dbReference>
<dbReference type="Pfam" id="PF02493">
    <property type="entry name" value="MORN"/>
    <property type="match status" value="4"/>
</dbReference>
<organism evidence="2">
    <name type="scientific">marine metagenome</name>
    <dbReference type="NCBI Taxonomy" id="408172"/>
    <lineage>
        <taxon>unclassified sequences</taxon>
        <taxon>metagenomes</taxon>
        <taxon>ecological metagenomes</taxon>
    </lineage>
</organism>
<keyword evidence="1" id="KW-0677">Repeat</keyword>
<dbReference type="AlphaFoldDB" id="A0A382B2N1"/>
<sequence>VRHLIIIFISLLHFTSPLFGSSHKGEILYGWETSSGVQLRKFGDNDIHPQYKGDAENGKPNGLGIMTYPDGSKYLGEYKDGKKHGQGTFTFPSGFKYVGEFKDGKMWNVTKHNKDGKYVGEFKDGEIWNGIVYDKNGNFIGKWVNGVKQ</sequence>
<dbReference type="SUPFAM" id="SSF82185">
    <property type="entry name" value="Histone H3 K4-specific methyltransferase SET7/9 N-terminal domain"/>
    <property type="match status" value="1"/>
</dbReference>
<dbReference type="FunFam" id="2.20.110.10:FF:000002">
    <property type="entry name" value="Phosphatidylinositol 4-phosphate 5-kinase 8"/>
    <property type="match status" value="1"/>
</dbReference>
<dbReference type="Gene3D" id="2.20.110.10">
    <property type="entry name" value="Histone H3 K4-specific methyltransferase SET7/9 N-terminal domain"/>
    <property type="match status" value="1"/>
</dbReference>
<dbReference type="EMBL" id="UINC01027933">
    <property type="protein sequence ID" value="SVB08035.1"/>
    <property type="molecule type" value="Genomic_DNA"/>
</dbReference>
<evidence type="ECO:0008006" key="3">
    <source>
        <dbReference type="Google" id="ProtNLM"/>
    </source>
</evidence>
<dbReference type="PANTHER" id="PTHR23084">
    <property type="entry name" value="PHOSPHATIDYLINOSITOL-4-PHOSPHATE 5-KINASE RELATED"/>
    <property type="match status" value="1"/>
</dbReference>
<dbReference type="InterPro" id="IPR003409">
    <property type="entry name" value="MORN"/>
</dbReference>
<accession>A0A382B2N1</accession>
<evidence type="ECO:0000313" key="2">
    <source>
        <dbReference type="EMBL" id="SVB08035.1"/>
    </source>
</evidence>
<proteinExistence type="predicted"/>
<evidence type="ECO:0000256" key="1">
    <source>
        <dbReference type="ARBA" id="ARBA00022737"/>
    </source>
</evidence>
<reference evidence="2" key="1">
    <citation type="submission" date="2018-05" db="EMBL/GenBank/DDBJ databases">
        <authorList>
            <person name="Lanie J.A."/>
            <person name="Ng W.-L."/>
            <person name="Kazmierczak K.M."/>
            <person name="Andrzejewski T.M."/>
            <person name="Davidsen T.M."/>
            <person name="Wayne K.J."/>
            <person name="Tettelin H."/>
            <person name="Glass J.I."/>
            <person name="Rusch D."/>
            <person name="Podicherti R."/>
            <person name="Tsui H.-C.T."/>
            <person name="Winkler M.E."/>
        </authorList>
    </citation>
    <scope>NUCLEOTIDE SEQUENCE</scope>
</reference>
<name>A0A382B2N1_9ZZZZ</name>
<gene>
    <name evidence="2" type="ORF">METZ01_LOCUS160889</name>
</gene>
<dbReference type="PANTHER" id="PTHR23084:SF263">
    <property type="entry name" value="MORN REPEAT-CONTAINING PROTEIN 1"/>
    <property type="match status" value="1"/>
</dbReference>
<feature type="non-terminal residue" evidence="2">
    <location>
        <position position="1"/>
    </location>
</feature>
<protein>
    <recommendedName>
        <fullName evidence="3">Cytoplasmic protein</fullName>
    </recommendedName>
</protein>